<gene>
    <name evidence="1" type="ORF">M513_09896</name>
</gene>
<dbReference type="EMBL" id="KL363275">
    <property type="protein sequence ID" value="KFD49245.1"/>
    <property type="molecule type" value="Genomic_DNA"/>
</dbReference>
<evidence type="ECO:0000313" key="1">
    <source>
        <dbReference type="EMBL" id="KFD49245.1"/>
    </source>
</evidence>
<sequence length="119" mass="13181">MGQPGLNWGPLDLQSNALPLSYTPYDLLVAQFNLRTSMKRDDKQSSFLAIKKASIDLRDVSPINRGHPDLNWGPLDLQSNALPLSYTPMMIHAKSLINGQRKDFSNLAVLTQASNDMAV</sequence>
<proteinExistence type="predicted"/>
<dbReference type="Proteomes" id="UP000030764">
    <property type="component" value="Unassembled WGS sequence"/>
</dbReference>
<accession>A0A085LW99</accession>
<dbReference type="AlphaFoldDB" id="A0A085LW99"/>
<reference evidence="1 2" key="1">
    <citation type="journal article" date="2014" name="Nat. Genet.">
        <title>Genome and transcriptome of the porcine whipworm Trichuris suis.</title>
        <authorList>
            <person name="Jex A.R."/>
            <person name="Nejsum P."/>
            <person name="Schwarz E.M."/>
            <person name="Hu L."/>
            <person name="Young N.D."/>
            <person name="Hall R.S."/>
            <person name="Korhonen P.K."/>
            <person name="Liao S."/>
            <person name="Thamsborg S."/>
            <person name="Xia J."/>
            <person name="Xu P."/>
            <person name="Wang S."/>
            <person name="Scheerlinck J.P."/>
            <person name="Hofmann A."/>
            <person name="Sternberg P.W."/>
            <person name="Wang J."/>
            <person name="Gasser R.B."/>
        </authorList>
    </citation>
    <scope>NUCLEOTIDE SEQUENCE [LARGE SCALE GENOMIC DNA]</scope>
    <source>
        <strain evidence="1">DCEP-RM93M</strain>
    </source>
</reference>
<protein>
    <submittedName>
        <fullName evidence="1">Uncharacterized protein</fullName>
    </submittedName>
</protein>
<keyword evidence="2" id="KW-1185">Reference proteome</keyword>
<name>A0A085LW99_9BILA</name>
<evidence type="ECO:0000313" key="2">
    <source>
        <dbReference type="Proteomes" id="UP000030764"/>
    </source>
</evidence>
<organism evidence="1 2">
    <name type="scientific">Trichuris suis</name>
    <name type="common">pig whipworm</name>
    <dbReference type="NCBI Taxonomy" id="68888"/>
    <lineage>
        <taxon>Eukaryota</taxon>
        <taxon>Metazoa</taxon>
        <taxon>Ecdysozoa</taxon>
        <taxon>Nematoda</taxon>
        <taxon>Enoplea</taxon>
        <taxon>Dorylaimia</taxon>
        <taxon>Trichinellida</taxon>
        <taxon>Trichuridae</taxon>
        <taxon>Trichuris</taxon>
    </lineage>
</organism>